<feature type="region of interest" description="Disordered" evidence="1">
    <location>
        <begin position="458"/>
        <end position="504"/>
    </location>
</feature>
<organism evidence="4 5">
    <name type="scientific">Phycomyces blakesleeanus (strain ATCC 8743b / DSM 1359 / FGSC 10004 / NBRC 33097 / NRRL 1555)</name>
    <dbReference type="NCBI Taxonomy" id="763407"/>
    <lineage>
        <taxon>Eukaryota</taxon>
        <taxon>Fungi</taxon>
        <taxon>Fungi incertae sedis</taxon>
        <taxon>Mucoromycota</taxon>
        <taxon>Mucoromycotina</taxon>
        <taxon>Mucoromycetes</taxon>
        <taxon>Mucorales</taxon>
        <taxon>Phycomycetaceae</taxon>
        <taxon>Phycomyces</taxon>
    </lineage>
</organism>
<feature type="compositionally biased region" description="Low complexity" evidence="1">
    <location>
        <begin position="475"/>
        <end position="490"/>
    </location>
</feature>
<dbReference type="InterPro" id="IPR011993">
    <property type="entry name" value="PH-like_dom_sf"/>
</dbReference>
<evidence type="ECO:0000313" key="4">
    <source>
        <dbReference type="EMBL" id="OAD77522.1"/>
    </source>
</evidence>
<gene>
    <name evidence="4" type="ORF">PHYBLDRAFT_179889</name>
</gene>
<feature type="compositionally biased region" description="Low complexity" evidence="1">
    <location>
        <begin position="28"/>
        <end position="42"/>
    </location>
</feature>
<dbReference type="EMBL" id="KV440974">
    <property type="protein sequence ID" value="OAD77522.1"/>
    <property type="molecule type" value="Genomic_DNA"/>
</dbReference>
<feature type="compositionally biased region" description="Polar residues" evidence="1">
    <location>
        <begin position="17"/>
        <end position="27"/>
    </location>
</feature>
<dbReference type="InterPro" id="IPR035899">
    <property type="entry name" value="DBL_dom_sf"/>
</dbReference>
<sequence length="504" mass="57123">MHFSIEKDNKNVPRSPPTRQKTHSGLNSFVSTSSKSSYASSGSGYPNGINHITSFSSGSHDSSPYTSNIHDINNFQDDQFDIIDSLDYDDVDDGLIDHELVHQKREAIIQQLFFSEQAYLESLNLIKRVFLDPLRKDSKNSSFSFLGMKKMVCTERETRWLFGNFDTIYDTHQKIHTILQQRMEIWGPTQIFSDVFKSWLPSLVNYHAYLDNYDIAVTTYERLMRYQPFKKFVETAHKDPSLKGATLLSLLQIPAGCISRYALLMTRLADMTSPMHPDYAGLLSCKRQIIGLAEEIKVKVQDADNVDQVLMIHQALVGAPFGVKAQRRLVLQGQLSRVTMNSKMAEERTYLLFSDLLAIVRPKQETKRTVLQYKNHIVLEHAQVRILLPEEAGGREHCIEIISSFQGIDTLNTTYMGSPTVYVLQTNGPIEQQEWFTKIQMIINRLDEETKAKNLAASKRLAQSRSPPHSVRRLGTTSSDGSSRASKGSGESTNSGGERSSQRR</sequence>
<dbReference type="SUPFAM" id="SSF50729">
    <property type="entry name" value="PH domain-like"/>
    <property type="match status" value="1"/>
</dbReference>
<name>A0A162UQW5_PHYB8</name>
<dbReference type="Proteomes" id="UP000077315">
    <property type="component" value="Unassembled WGS sequence"/>
</dbReference>
<evidence type="ECO:0000259" key="2">
    <source>
        <dbReference type="PROSITE" id="PS50003"/>
    </source>
</evidence>
<evidence type="ECO:0000259" key="3">
    <source>
        <dbReference type="PROSITE" id="PS50010"/>
    </source>
</evidence>
<dbReference type="VEuPathDB" id="FungiDB:PHYBLDRAFT_179889"/>
<dbReference type="PROSITE" id="PS50003">
    <property type="entry name" value="PH_DOMAIN"/>
    <property type="match status" value="1"/>
</dbReference>
<dbReference type="InterPro" id="IPR001849">
    <property type="entry name" value="PH_domain"/>
</dbReference>
<keyword evidence="5" id="KW-1185">Reference proteome</keyword>
<dbReference type="InterPro" id="IPR000219">
    <property type="entry name" value="DH_dom"/>
</dbReference>
<dbReference type="InterPro" id="IPR055251">
    <property type="entry name" value="SOS1_NGEF_PH"/>
</dbReference>
<feature type="domain" description="PH" evidence="2">
    <location>
        <begin position="328"/>
        <end position="444"/>
    </location>
</feature>
<dbReference type="SMART" id="SM00233">
    <property type="entry name" value="PH"/>
    <property type="match status" value="1"/>
</dbReference>
<evidence type="ECO:0008006" key="6">
    <source>
        <dbReference type="Google" id="ProtNLM"/>
    </source>
</evidence>
<dbReference type="Gene3D" id="1.20.900.10">
    <property type="entry name" value="Dbl homology (DH) domain"/>
    <property type="match status" value="1"/>
</dbReference>
<dbReference type="GO" id="GO:0005737">
    <property type="term" value="C:cytoplasm"/>
    <property type="evidence" value="ECO:0007669"/>
    <property type="project" value="TreeGrafter"/>
</dbReference>
<dbReference type="GO" id="GO:0005085">
    <property type="term" value="F:guanyl-nucleotide exchange factor activity"/>
    <property type="evidence" value="ECO:0007669"/>
    <property type="project" value="InterPro"/>
</dbReference>
<dbReference type="OrthoDB" id="660555at2759"/>
<accession>A0A162UQW5</accession>
<dbReference type="RefSeq" id="XP_018295562.1">
    <property type="nucleotide sequence ID" value="XM_018438226.1"/>
</dbReference>
<dbReference type="Gene3D" id="2.30.29.30">
    <property type="entry name" value="Pleckstrin-homology domain (PH domain)/Phosphotyrosine-binding domain (PTB)"/>
    <property type="match status" value="1"/>
</dbReference>
<feature type="region of interest" description="Disordered" evidence="1">
    <location>
        <begin position="1"/>
        <end position="42"/>
    </location>
</feature>
<proteinExistence type="predicted"/>
<feature type="compositionally biased region" description="Polar residues" evidence="1">
    <location>
        <begin position="491"/>
        <end position="504"/>
    </location>
</feature>
<reference evidence="5" key="1">
    <citation type="submission" date="2015-06" db="EMBL/GenBank/DDBJ databases">
        <title>Expansion of signal transduction pathways in fungi by whole-genome duplication.</title>
        <authorList>
            <consortium name="DOE Joint Genome Institute"/>
            <person name="Corrochano L.M."/>
            <person name="Kuo A."/>
            <person name="Marcet-Houben M."/>
            <person name="Polaino S."/>
            <person name="Salamov A."/>
            <person name="Villalobos J.M."/>
            <person name="Alvarez M.I."/>
            <person name="Avalos J."/>
            <person name="Benito E.P."/>
            <person name="Benoit I."/>
            <person name="Burger G."/>
            <person name="Camino L.P."/>
            <person name="Canovas D."/>
            <person name="Cerda-Olmedo E."/>
            <person name="Cheng J.-F."/>
            <person name="Dominguez A."/>
            <person name="Elias M."/>
            <person name="Eslava A.P."/>
            <person name="Glaser F."/>
            <person name="Grimwood J."/>
            <person name="Gutierrez G."/>
            <person name="Heitman J."/>
            <person name="Henrissat B."/>
            <person name="Iturriaga E.A."/>
            <person name="Lang B.F."/>
            <person name="Lavin J.L."/>
            <person name="Lee S."/>
            <person name="Li W."/>
            <person name="Lindquist E."/>
            <person name="Lopez-Garcia S."/>
            <person name="Luque E.M."/>
            <person name="Marcos A.T."/>
            <person name="Martin J."/>
            <person name="McCluskey K."/>
            <person name="Medina H.R."/>
            <person name="Miralles-Duran A."/>
            <person name="Miyazaki A."/>
            <person name="Munoz-Torres E."/>
            <person name="Oguiza J.A."/>
            <person name="Ohm R."/>
            <person name="Olmedo M."/>
            <person name="Orejas M."/>
            <person name="Ortiz-Castellanos L."/>
            <person name="Pisabarro A.G."/>
            <person name="Rodriguez-Romero J."/>
            <person name="Ruiz-Herrera J."/>
            <person name="Ruiz-Vazquez R."/>
            <person name="Sanz C."/>
            <person name="Schackwitz W."/>
            <person name="Schmutz J."/>
            <person name="Shahriari M."/>
            <person name="Shelest E."/>
            <person name="Silva-Franco F."/>
            <person name="Soanes D."/>
            <person name="Syed K."/>
            <person name="Tagua V.G."/>
            <person name="Talbot N.J."/>
            <person name="Thon M."/>
            <person name="De vries R.P."/>
            <person name="Wiebenga A."/>
            <person name="Yadav J.S."/>
            <person name="Braun E.L."/>
            <person name="Baker S."/>
            <person name="Garre V."/>
            <person name="Horwitz B."/>
            <person name="Torres-Martinez S."/>
            <person name="Idnurm A."/>
            <person name="Herrera-Estrella A."/>
            <person name="Gabaldon T."/>
            <person name="Grigoriev I.V."/>
        </authorList>
    </citation>
    <scope>NUCLEOTIDE SEQUENCE [LARGE SCALE GENOMIC DNA]</scope>
    <source>
        <strain evidence="5">NRRL 1555(-)</strain>
    </source>
</reference>
<feature type="domain" description="DH" evidence="3">
    <location>
        <begin position="104"/>
        <end position="299"/>
    </location>
</feature>
<protein>
    <recommendedName>
        <fullName evidence="6">DH domain-containing protein</fullName>
    </recommendedName>
</protein>
<dbReference type="GeneID" id="28999132"/>
<dbReference type="PANTHER" id="PTHR12673:SF159">
    <property type="entry name" value="LD03170P"/>
    <property type="match status" value="1"/>
</dbReference>
<dbReference type="SUPFAM" id="SSF48065">
    <property type="entry name" value="DBL homology domain (DH-domain)"/>
    <property type="match status" value="1"/>
</dbReference>
<evidence type="ECO:0000313" key="5">
    <source>
        <dbReference type="Proteomes" id="UP000077315"/>
    </source>
</evidence>
<dbReference type="Pfam" id="PF22697">
    <property type="entry name" value="SOS1_NGEF_PH"/>
    <property type="match status" value="1"/>
</dbReference>
<dbReference type="SMART" id="SM00325">
    <property type="entry name" value="RhoGEF"/>
    <property type="match status" value="1"/>
</dbReference>
<feature type="compositionally biased region" description="Basic and acidic residues" evidence="1">
    <location>
        <begin position="1"/>
        <end position="11"/>
    </location>
</feature>
<dbReference type="InterPro" id="IPR051092">
    <property type="entry name" value="FYVE_RhoGEF_PH"/>
</dbReference>
<dbReference type="PANTHER" id="PTHR12673">
    <property type="entry name" value="FACIOGENITAL DYSPLASIA PROTEIN"/>
    <property type="match status" value="1"/>
</dbReference>
<evidence type="ECO:0000256" key="1">
    <source>
        <dbReference type="SAM" id="MobiDB-lite"/>
    </source>
</evidence>
<dbReference type="InParanoid" id="A0A162UQW5"/>
<dbReference type="AlphaFoldDB" id="A0A162UQW5"/>
<dbReference type="Pfam" id="PF00621">
    <property type="entry name" value="RhoGEF"/>
    <property type="match status" value="1"/>
</dbReference>
<dbReference type="PROSITE" id="PS50010">
    <property type="entry name" value="DH_2"/>
    <property type="match status" value="1"/>
</dbReference>